<dbReference type="InterPro" id="IPR042529">
    <property type="entry name" value="IF_2B-like_C"/>
</dbReference>
<dbReference type="InterPro" id="IPR000649">
    <property type="entry name" value="IF-2B-related"/>
</dbReference>
<dbReference type="Gene3D" id="3.40.50.10470">
    <property type="entry name" value="Translation initiation factor eif-2b, domain 2"/>
    <property type="match status" value="2"/>
</dbReference>
<comment type="subcellular location">
    <subcellularLocation>
        <location evidence="1">Cytoplasm</location>
        <location evidence="1">Cytosol</location>
    </subcellularLocation>
</comment>
<evidence type="ECO:0000256" key="3">
    <source>
        <dbReference type="ARBA" id="ARBA00022490"/>
    </source>
</evidence>
<evidence type="ECO:0000256" key="8">
    <source>
        <dbReference type="ARBA" id="ARBA00046432"/>
    </source>
</evidence>
<keyword evidence="5" id="KW-0648">Protein biosynthesis</keyword>
<evidence type="ECO:0000256" key="5">
    <source>
        <dbReference type="ARBA" id="ARBA00022917"/>
    </source>
</evidence>
<dbReference type="InterPro" id="IPR037171">
    <property type="entry name" value="NagB/RpiA_transferase-like"/>
</dbReference>
<dbReference type="GO" id="GO:0005829">
    <property type="term" value="C:cytosol"/>
    <property type="evidence" value="ECO:0007669"/>
    <property type="project" value="UniProtKB-SubCell"/>
</dbReference>
<keyword evidence="11" id="KW-1185">Reference proteome</keyword>
<evidence type="ECO:0000256" key="4">
    <source>
        <dbReference type="ARBA" id="ARBA00022540"/>
    </source>
</evidence>
<dbReference type="InterPro" id="IPR051855">
    <property type="entry name" value="eIF2B_beta_subunit"/>
</dbReference>
<evidence type="ECO:0000256" key="9">
    <source>
        <dbReference type="RuleBase" id="RU003814"/>
    </source>
</evidence>
<dbReference type="GO" id="GO:0005851">
    <property type="term" value="C:eukaryotic translation initiation factor 2B complex"/>
    <property type="evidence" value="ECO:0007669"/>
    <property type="project" value="TreeGrafter"/>
</dbReference>
<gene>
    <name evidence="10" type="primary">EIF2B2</name>
    <name evidence="10" type="ORF">HK103_004849</name>
</gene>
<dbReference type="Proteomes" id="UP001210925">
    <property type="component" value="Unassembled WGS sequence"/>
</dbReference>
<dbReference type="EMBL" id="JADGKB010000040">
    <property type="protein sequence ID" value="KAJ3257295.1"/>
    <property type="molecule type" value="Genomic_DNA"/>
</dbReference>
<comment type="caution">
    <text evidence="10">The sequence shown here is derived from an EMBL/GenBank/DDBJ whole genome shotgun (WGS) entry which is preliminary data.</text>
</comment>
<evidence type="ECO:0000256" key="2">
    <source>
        <dbReference type="ARBA" id="ARBA00007251"/>
    </source>
</evidence>
<organism evidence="10 11">
    <name type="scientific">Boothiomyces macroporosus</name>
    <dbReference type="NCBI Taxonomy" id="261099"/>
    <lineage>
        <taxon>Eukaryota</taxon>
        <taxon>Fungi</taxon>
        <taxon>Fungi incertae sedis</taxon>
        <taxon>Chytridiomycota</taxon>
        <taxon>Chytridiomycota incertae sedis</taxon>
        <taxon>Chytridiomycetes</taxon>
        <taxon>Rhizophydiales</taxon>
        <taxon>Terramycetaceae</taxon>
        <taxon>Boothiomyces</taxon>
    </lineage>
</organism>
<evidence type="ECO:0000313" key="11">
    <source>
        <dbReference type="Proteomes" id="UP001210925"/>
    </source>
</evidence>
<evidence type="ECO:0000256" key="1">
    <source>
        <dbReference type="ARBA" id="ARBA00004514"/>
    </source>
</evidence>
<evidence type="ECO:0000313" key="10">
    <source>
        <dbReference type="EMBL" id="KAJ3257295.1"/>
    </source>
</evidence>
<comment type="similarity">
    <text evidence="2 9">Belongs to the eIF-2B alpha/beta/delta subunits family.</text>
</comment>
<keyword evidence="3" id="KW-0963">Cytoplasm</keyword>
<dbReference type="GO" id="GO:0003743">
    <property type="term" value="F:translation initiation factor activity"/>
    <property type="evidence" value="ECO:0007669"/>
    <property type="project" value="UniProtKB-KW"/>
</dbReference>
<evidence type="ECO:0000256" key="6">
    <source>
        <dbReference type="ARBA" id="ARBA00044122"/>
    </source>
</evidence>
<proteinExistence type="inferred from homology"/>
<dbReference type="GO" id="GO:0005085">
    <property type="term" value="F:guanyl-nucleotide exchange factor activity"/>
    <property type="evidence" value="ECO:0007669"/>
    <property type="project" value="TreeGrafter"/>
</dbReference>
<protein>
    <recommendedName>
        <fullName evidence="6">Translation initiation factor eIF2B subunit beta</fullName>
    </recommendedName>
    <alternativeName>
        <fullName evidence="7">eIF2B GDP-GTP exchange factor subunit beta</fullName>
    </alternativeName>
</protein>
<dbReference type="PANTHER" id="PTHR45859">
    <property type="entry name" value="TRANSLATION INITIATION FACTOR EIF-2B SUBUNIT BETA"/>
    <property type="match status" value="1"/>
</dbReference>
<dbReference type="Pfam" id="PF01008">
    <property type="entry name" value="IF-2B"/>
    <property type="match status" value="1"/>
</dbReference>
<dbReference type="SUPFAM" id="SSF100950">
    <property type="entry name" value="NagB/RpiA/CoA transferase-like"/>
    <property type="match status" value="1"/>
</dbReference>
<dbReference type="PANTHER" id="PTHR45859:SF1">
    <property type="entry name" value="TRANSLATION INITIATION FACTOR EIF-2B SUBUNIT BETA"/>
    <property type="match status" value="1"/>
</dbReference>
<evidence type="ECO:0000256" key="7">
    <source>
        <dbReference type="ARBA" id="ARBA00044228"/>
    </source>
</evidence>
<keyword evidence="4 10" id="KW-0396">Initiation factor</keyword>
<name>A0AAD5Y3W8_9FUNG</name>
<comment type="subunit">
    <text evidence="8">Component of the translation initiation factor 2B (eIF2B) complex which is a heterodecamer of two sets of five different subunits: alpha, beta, gamma, delta and epsilon. Subunits alpha, beta and delta comprise a regulatory subcomplex and subunits epsilon and gamma comprise a catalytic subcomplex. Within the complex, the hexameric regulatory complex resides at the center, with the two heterodimeric catalytic subcomplexes bound on opposite sides.</text>
</comment>
<dbReference type="AlphaFoldDB" id="A0AAD5Y3W8"/>
<accession>A0AAD5Y3W8</accession>
<reference evidence="10" key="1">
    <citation type="submission" date="2020-05" db="EMBL/GenBank/DDBJ databases">
        <title>Phylogenomic resolution of chytrid fungi.</title>
        <authorList>
            <person name="Stajich J.E."/>
            <person name="Amses K."/>
            <person name="Simmons R."/>
            <person name="Seto K."/>
            <person name="Myers J."/>
            <person name="Bonds A."/>
            <person name="Quandt C.A."/>
            <person name="Barry K."/>
            <person name="Liu P."/>
            <person name="Grigoriev I."/>
            <person name="Longcore J.E."/>
            <person name="James T.Y."/>
        </authorList>
    </citation>
    <scope>NUCLEOTIDE SEQUENCE</scope>
    <source>
        <strain evidence="10">PLAUS21</strain>
    </source>
</reference>
<sequence>MFKKEDEISKLLNKDSLIQVENFITKLKRRQIVGSYQVTLETAKLLRNIILGSKWNEINGLLNIVTVVGNELAIAQPIEFAALNTCKRILRIISDEDDELRLRLENNEEEEEPVNFRDEMKALVSQGLSELLDEVEIATQNISSQALEHIHSNEIIMTCGMSPVVVDFLKEAARFRKFQVIIAETAPTFEGHSLAAKLSSNGIDTTVITDSAIFAVMARVNKVILGAHAGEITQNVDLPNQYFDYVEPDLVSLIITNIGPHPPSEIQRLVSESYQLE</sequence>